<feature type="compositionally biased region" description="Basic and acidic residues" evidence="2">
    <location>
        <begin position="663"/>
        <end position="684"/>
    </location>
</feature>
<dbReference type="AlphaFoldDB" id="A0A504YI38"/>
<feature type="region of interest" description="Disordered" evidence="2">
    <location>
        <begin position="285"/>
        <end position="308"/>
    </location>
</feature>
<protein>
    <recommendedName>
        <fullName evidence="3">Schwannomin interacting protein 1 C-terminal domain-containing protein</fullName>
    </recommendedName>
</protein>
<dbReference type="Pfam" id="PF10148">
    <property type="entry name" value="SCHIP-1_C"/>
    <property type="match status" value="1"/>
</dbReference>
<dbReference type="InterPro" id="IPR015649">
    <property type="entry name" value="SCHIP_1_C"/>
</dbReference>
<evidence type="ECO:0000313" key="4">
    <source>
        <dbReference type="EMBL" id="TPP60833.1"/>
    </source>
</evidence>
<evidence type="ECO:0000256" key="2">
    <source>
        <dbReference type="SAM" id="MobiDB-lite"/>
    </source>
</evidence>
<feature type="region of interest" description="Disordered" evidence="2">
    <location>
        <begin position="663"/>
        <end position="697"/>
    </location>
</feature>
<dbReference type="PANTHER" id="PTHR13103:SF2">
    <property type="entry name" value="IQCJ-SCHIP1 READTHROUGH TRANSCRIPT PROTEIN-RELATED"/>
    <property type="match status" value="1"/>
</dbReference>
<dbReference type="STRING" id="46835.A0A504YI38"/>
<organism evidence="4 5">
    <name type="scientific">Fasciola gigantica</name>
    <name type="common">Giant liver fluke</name>
    <dbReference type="NCBI Taxonomy" id="46835"/>
    <lineage>
        <taxon>Eukaryota</taxon>
        <taxon>Metazoa</taxon>
        <taxon>Spiralia</taxon>
        <taxon>Lophotrochozoa</taxon>
        <taxon>Platyhelminthes</taxon>
        <taxon>Trematoda</taxon>
        <taxon>Digenea</taxon>
        <taxon>Plagiorchiida</taxon>
        <taxon>Echinostomata</taxon>
        <taxon>Echinostomatoidea</taxon>
        <taxon>Fasciolidae</taxon>
        <taxon>Fasciola</taxon>
    </lineage>
</organism>
<feature type="domain" description="Schwannomin interacting protein 1 C-terminal" evidence="3">
    <location>
        <begin position="514"/>
        <end position="632"/>
    </location>
</feature>
<feature type="compositionally biased region" description="Polar residues" evidence="2">
    <location>
        <begin position="450"/>
        <end position="467"/>
    </location>
</feature>
<reference evidence="4 5" key="1">
    <citation type="submission" date="2019-04" db="EMBL/GenBank/DDBJ databases">
        <title>Annotation for the trematode Fasciola gigantica.</title>
        <authorList>
            <person name="Choi Y.-J."/>
        </authorList>
    </citation>
    <scope>NUCLEOTIDE SEQUENCE [LARGE SCALE GENOMIC DNA]</scope>
    <source>
        <strain evidence="4">Uganda_cow_1</strain>
    </source>
</reference>
<comment type="caution">
    <text evidence="4">The sequence shown here is derived from an EMBL/GenBank/DDBJ whole genome shotgun (WGS) entry which is preliminary data.</text>
</comment>
<dbReference type="OrthoDB" id="6260144at2759"/>
<dbReference type="EMBL" id="SUNJ01008908">
    <property type="protein sequence ID" value="TPP60833.1"/>
    <property type="molecule type" value="Genomic_DNA"/>
</dbReference>
<keyword evidence="5" id="KW-1185">Reference proteome</keyword>
<dbReference type="GO" id="GO:0030054">
    <property type="term" value="C:cell junction"/>
    <property type="evidence" value="ECO:0007669"/>
    <property type="project" value="TreeGrafter"/>
</dbReference>
<gene>
    <name evidence="4" type="ORF">FGIG_01118</name>
</gene>
<feature type="region of interest" description="Disordered" evidence="2">
    <location>
        <begin position="245"/>
        <end position="264"/>
    </location>
</feature>
<feature type="compositionally biased region" description="Polar residues" evidence="2">
    <location>
        <begin position="688"/>
        <end position="697"/>
    </location>
</feature>
<sequence>MTSIGSEVHISMFGLPLKRMVSLPTEWQRSRTSIRASSVEQLSKGVPHSNSATSSGYWEDYESVGHSAHDNVDSIQLIWGRNPQINRSCYAVHTSTWSPNAVKQVAETASPRRLNSENHLEHKRTKLYYQNTFGSFEMEQPVEDEEDNDRQKSPGSVMKRIPAPTIQMNLSTELQQSGSQLNFDLINTTEDVHPNLGRDSAPADRILPRQNSAPIPTNLLSGEWDQCGLPRGLRQLGRKPETKKTHWCTSCDTSESDDDGCDYAGERPEPRTLFEAALRRARLADSQREVNMSTGNKTGRAMPDWGSPIQLNRQNLATLDGTSEKKLADTSIREHDAKAPNSPHIFDDHPDRYFGELDSAFSDHTGHHLNRADSPETLIHPGNLDWCTGIENWLNNRPQWLYKTQTDSNAFQLCFFTNSEIDMQSENSINTCVCIPEEPVKESTKRISWLGSNNPDSTSAQNSPNYENSKHGQLFRDVFEFSEVNSRLEKAEQYCDLYFKQRSLDCTSPESLRKMIELQEKCEKTQREVHFSLSQASKIAHMQLELEKTSWRLVSPKVAKMLKTNLKPRCLLSMKMLAPLSCSQLQLIVNDILNEIQNLNTVLMNSLVERDELHLEHGAKLTDLDDLLAYLKELCIRVSIRRYRRQNSLNYAGDNFTPEIKSESVHAVRESSEQASKRLTEKTKRASRNPSQSWGTQSCGRWTLRQRLASAFSRQNSTTC</sequence>
<keyword evidence="1" id="KW-0175">Coiled coil</keyword>
<dbReference type="GO" id="GO:0035332">
    <property type="term" value="P:positive regulation of hippo signaling"/>
    <property type="evidence" value="ECO:0007669"/>
    <property type="project" value="TreeGrafter"/>
</dbReference>
<feature type="region of interest" description="Disordered" evidence="2">
    <location>
        <begin position="448"/>
        <end position="468"/>
    </location>
</feature>
<evidence type="ECO:0000259" key="3">
    <source>
        <dbReference type="Pfam" id="PF10148"/>
    </source>
</evidence>
<evidence type="ECO:0000256" key="1">
    <source>
        <dbReference type="ARBA" id="ARBA00023054"/>
    </source>
</evidence>
<name>A0A504YI38_FASGI</name>
<accession>A0A504YI38</accession>
<dbReference type="GO" id="GO:0005886">
    <property type="term" value="C:plasma membrane"/>
    <property type="evidence" value="ECO:0007669"/>
    <property type="project" value="TreeGrafter"/>
</dbReference>
<dbReference type="PANTHER" id="PTHR13103">
    <property type="entry name" value="SCHWANNOMIN INTERACTING PROTEIN 1"/>
    <property type="match status" value="1"/>
</dbReference>
<dbReference type="InterPro" id="IPR039045">
    <property type="entry name" value="SCHIP_1"/>
</dbReference>
<dbReference type="Proteomes" id="UP000316759">
    <property type="component" value="Unassembled WGS sequence"/>
</dbReference>
<evidence type="ECO:0000313" key="5">
    <source>
        <dbReference type="Proteomes" id="UP000316759"/>
    </source>
</evidence>
<proteinExistence type="predicted"/>